<comment type="similarity">
    <text evidence="1">Belongs to the leucine-binding protein family.</text>
</comment>
<dbReference type="KEGG" id="sgm:GCM10017557_34770"/>
<dbReference type="Gene3D" id="3.40.50.2300">
    <property type="match status" value="2"/>
</dbReference>
<dbReference type="CDD" id="cd06268">
    <property type="entry name" value="PBP1_ABC_transporter_LIVBP-like"/>
    <property type="match status" value="1"/>
</dbReference>
<dbReference type="PANTHER" id="PTHR30483">
    <property type="entry name" value="LEUCINE-SPECIFIC-BINDING PROTEIN"/>
    <property type="match status" value="1"/>
</dbReference>
<organism evidence="4 5">
    <name type="scientific">Streptomyces aurantiacus</name>
    <dbReference type="NCBI Taxonomy" id="47760"/>
    <lineage>
        <taxon>Bacteria</taxon>
        <taxon>Bacillati</taxon>
        <taxon>Actinomycetota</taxon>
        <taxon>Actinomycetes</taxon>
        <taxon>Kitasatosporales</taxon>
        <taxon>Streptomycetaceae</taxon>
        <taxon>Streptomyces</taxon>
        <taxon>Streptomyces aurantiacus group</taxon>
    </lineage>
</organism>
<accession>A0A7G1NZN9</accession>
<protein>
    <recommendedName>
        <fullName evidence="3">Leucine-binding protein domain-containing protein</fullName>
    </recommendedName>
</protein>
<evidence type="ECO:0000259" key="3">
    <source>
        <dbReference type="Pfam" id="PF13458"/>
    </source>
</evidence>
<dbReference type="EMBL" id="AP023440">
    <property type="protein sequence ID" value="BCL28618.1"/>
    <property type="molecule type" value="Genomic_DNA"/>
</dbReference>
<dbReference type="RefSeq" id="WP_190850854.1">
    <property type="nucleotide sequence ID" value="NZ_AP023440.1"/>
</dbReference>
<dbReference type="Pfam" id="PF13458">
    <property type="entry name" value="Peripla_BP_6"/>
    <property type="match status" value="1"/>
</dbReference>
<proteinExistence type="inferred from homology"/>
<dbReference type="Proteomes" id="UP000516444">
    <property type="component" value="Chromosome"/>
</dbReference>
<gene>
    <name evidence="4" type="ORF">GCM10017557_34770</name>
</gene>
<dbReference type="InterPro" id="IPR051010">
    <property type="entry name" value="BCAA_transport"/>
</dbReference>
<keyword evidence="2" id="KW-0732">Signal</keyword>
<dbReference type="AlphaFoldDB" id="A0A7G1NZN9"/>
<dbReference type="PROSITE" id="PS51257">
    <property type="entry name" value="PROKAR_LIPOPROTEIN"/>
    <property type="match status" value="1"/>
</dbReference>
<name>A0A7G1NZN9_9ACTN</name>
<sequence>MHKDVFADIPAYRRTRIAVAGLSVVLSLVAGGCADSDATATAGGSTSPRSSSSADPWAVTDLAGYTGGKSGAADTSLSPVKIGWVNQQGGSLEYPSATLGAQAAVKYINEKLGGVDGHPLELSTCYVVDSEQEGNSCGLKMANDDDIKAVLVGTLINGGQSMRAVIQGSKPILMSNSISTPDAKGKNVFIFNGNPDSIFGGLATYLDDEVKAKSVAVFYPQDAQSIDGVDVLRKDLKKLGIKLKAVGFDPATTNLTAAAVAAGVQTADAVVPLVSSPPNCVAAAKALESLAVKAPIVSTGSFCFSNAVAQGLGGEAPKWLQLSTQTNVADTTLTDVRAYLKQSESASLKTDARTDSDATLAWSLVMTATKFLNAAGGADATTKTVAKAATSFSGPMLLGSETVKCGAYTDQPGLCGAQSRVFEHTGGNTFSAATDWITPSGL</sequence>
<evidence type="ECO:0000256" key="2">
    <source>
        <dbReference type="ARBA" id="ARBA00022729"/>
    </source>
</evidence>
<feature type="domain" description="Leucine-binding protein" evidence="3">
    <location>
        <begin position="79"/>
        <end position="393"/>
    </location>
</feature>
<evidence type="ECO:0000313" key="5">
    <source>
        <dbReference type="Proteomes" id="UP000516444"/>
    </source>
</evidence>
<keyword evidence="5" id="KW-1185">Reference proteome</keyword>
<evidence type="ECO:0000256" key="1">
    <source>
        <dbReference type="ARBA" id="ARBA00010062"/>
    </source>
</evidence>
<evidence type="ECO:0000313" key="4">
    <source>
        <dbReference type="EMBL" id="BCL28618.1"/>
    </source>
</evidence>
<dbReference type="InterPro" id="IPR028082">
    <property type="entry name" value="Peripla_BP_I"/>
</dbReference>
<reference evidence="4 5" key="1">
    <citation type="journal article" date="2014" name="Int. J. Syst. Evol. Microbiol.">
        <title>Complete genome sequence of Corynebacterium casei LMG S-19264T (=DSM 44701T), isolated from a smear-ripened cheese.</title>
        <authorList>
            <consortium name="US DOE Joint Genome Institute (JGI-PGF)"/>
            <person name="Walter F."/>
            <person name="Albersmeier A."/>
            <person name="Kalinowski J."/>
            <person name="Ruckert C."/>
        </authorList>
    </citation>
    <scope>NUCLEOTIDE SEQUENCE [LARGE SCALE GENOMIC DNA]</scope>
    <source>
        <strain evidence="4 5">JCM 4677</strain>
    </source>
</reference>
<dbReference type="SUPFAM" id="SSF53822">
    <property type="entry name" value="Periplasmic binding protein-like I"/>
    <property type="match status" value="1"/>
</dbReference>
<dbReference type="PANTHER" id="PTHR30483:SF6">
    <property type="entry name" value="PERIPLASMIC BINDING PROTEIN OF ABC TRANSPORTER FOR NATURAL AMINO ACIDS"/>
    <property type="match status" value="1"/>
</dbReference>
<dbReference type="InterPro" id="IPR028081">
    <property type="entry name" value="Leu-bd"/>
</dbReference>